<protein>
    <submittedName>
        <fullName evidence="1">Uncharacterized protein</fullName>
    </submittedName>
</protein>
<feature type="non-terminal residue" evidence="1">
    <location>
        <position position="1"/>
    </location>
</feature>
<sequence length="50" mass="5544">VHYAAFFASDSVQKWGLASKCMAVGRFREDDFGTEIAEQASGKCSRETVR</sequence>
<name>A0A381VJQ9_9ZZZZ</name>
<gene>
    <name evidence="1" type="ORF">METZ01_LOCUS93420</name>
</gene>
<accession>A0A381VJQ9</accession>
<proteinExistence type="predicted"/>
<evidence type="ECO:0000313" key="1">
    <source>
        <dbReference type="EMBL" id="SVA40566.1"/>
    </source>
</evidence>
<reference evidence="1" key="1">
    <citation type="submission" date="2018-05" db="EMBL/GenBank/DDBJ databases">
        <authorList>
            <person name="Lanie J.A."/>
            <person name="Ng W.-L."/>
            <person name="Kazmierczak K.M."/>
            <person name="Andrzejewski T.M."/>
            <person name="Davidsen T.M."/>
            <person name="Wayne K.J."/>
            <person name="Tettelin H."/>
            <person name="Glass J.I."/>
            <person name="Rusch D."/>
            <person name="Podicherti R."/>
            <person name="Tsui H.-C.T."/>
            <person name="Winkler M.E."/>
        </authorList>
    </citation>
    <scope>NUCLEOTIDE SEQUENCE</scope>
</reference>
<organism evidence="1">
    <name type="scientific">marine metagenome</name>
    <dbReference type="NCBI Taxonomy" id="408172"/>
    <lineage>
        <taxon>unclassified sequences</taxon>
        <taxon>metagenomes</taxon>
        <taxon>ecological metagenomes</taxon>
    </lineage>
</organism>
<dbReference type="EMBL" id="UINC01009029">
    <property type="protein sequence ID" value="SVA40566.1"/>
    <property type="molecule type" value="Genomic_DNA"/>
</dbReference>
<dbReference type="AlphaFoldDB" id="A0A381VJQ9"/>